<evidence type="ECO:0000313" key="3">
    <source>
        <dbReference type="Proteomes" id="UP000031668"/>
    </source>
</evidence>
<dbReference type="AlphaFoldDB" id="A0A0C2N4V3"/>
<reference evidence="2 3" key="1">
    <citation type="journal article" date="2014" name="Genome Biol. Evol.">
        <title>The genome of the myxosporean Thelohanellus kitauei shows adaptations to nutrient acquisition within its fish host.</title>
        <authorList>
            <person name="Yang Y."/>
            <person name="Xiong J."/>
            <person name="Zhou Z."/>
            <person name="Huo F."/>
            <person name="Miao W."/>
            <person name="Ran C."/>
            <person name="Liu Y."/>
            <person name="Zhang J."/>
            <person name="Feng J."/>
            <person name="Wang M."/>
            <person name="Wang M."/>
            <person name="Wang L."/>
            <person name="Yao B."/>
        </authorList>
    </citation>
    <scope>NUCLEOTIDE SEQUENCE [LARGE SCALE GENOMIC DNA]</scope>
    <source>
        <strain evidence="2">Wuqing</strain>
    </source>
</reference>
<dbReference type="Proteomes" id="UP000031668">
    <property type="component" value="Unassembled WGS sequence"/>
</dbReference>
<proteinExistence type="predicted"/>
<keyword evidence="1" id="KW-0175">Coiled coil</keyword>
<organism evidence="2 3">
    <name type="scientific">Thelohanellus kitauei</name>
    <name type="common">Myxosporean</name>
    <dbReference type="NCBI Taxonomy" id="669202"/>
    <lineage>
        <taxon>Eukaryota</taxon>
        <taxon>Metazoa</taxon>
        <taxon>Cnidaria</taxon>
        <taxon>Myxozoa</taxon>
        <taxon>Myxosporea</taxon>
        <taxon>Bivalvulida</taxon>
        <taxon>Platysporina</taxon>
        <taxon>Myxobolidae</taxon>
        <taxon>Thelohanellus</taxon>
    </lineage>
</organism>
<evidence type="ECO:0000256" key="1">
    <source>
        <dbReference type="SAM" id="Coils"/>
    </source>
</evidence>
<sequence>MTKRQLTKRQRLKKKQQLVRRSRIAKRLKQLKEQLVVKKSETKKTNILLTSRDPLPKTRFKTLTVKFPEIRFTSNWKLVIPQTPRLLRSGVALPSDVTEIYVNLTNVDKRSALWCFVHERIPPLKRANPKINFEYATDAKNQKPGLFVTINQEQKYVSKPTFNYERLKGRFCNALGIETWAVFPSRRITPTASRVMKILNILPNRGLLRPFSKAFQKYSNDIQG</sequence>
<evidence type="ECO:0000313" key="2">
    <source>
        <dbReference type="EMBL" id="KII74646.1"/>
    </source>
</evidence>
<protein>
    <submittedName>
        <fullName evidence="2">Uncharacterized protein</fullName>
    </submittedName>
</protein>
<comment type="caution">
    <text evidence="2">The sequence shown here is derived from an EMBL/GenBank/DDBJ whole genome shotgun (WGS) entry which is preliminary data.</text>
</comment>
<keyword evidence="3" id="KW-1185">Reference proteome</keyword>
<dbReference type="EMBL" id="JWZT01000332">
    <property type="protein sequence ID" value="KII74646.1"/>
    <property type="molecule type" value="Genomic_DNA"/>
</dbReference>
<accession>A0A0C2N4V3</accession>
<name>A0A0C2N4V3_THEKT</name>
<gene>
    <name evidence="2" type="ORF">RF11_00724</name>
</gene>
<feature type="coiled-coil region" evidence="1">
    <location>
        <begin position="14"/>
        <end position="41"/>
    </location>
</feature>